<dbReference type="eggNOG" id="ENOG502SGIS">
    <property type="taxonomic scope" value="Eukaryota"/>
</dbReference>
<sequence>MIEFFDLPNEIIQIIFNYVPHESLRPLVDIKPIRNYVLNSMYPELYIGAAIFEVMKRNRKFTDLVVRNVNECIAFLESTPAIRPKLFYFTQPLDAIIFVTKYPQYLKGAKIGLSFLMIERFSTLTKVFCENYVDNPFPIDQLHSFDLDYLELDGMSNLSKDVTYFVERRFSPIDLKKLSSNPLQFPNLTKLELFEPLTQENMKYLPCQLKSLTCTLEALREPFEFNFPDSLTILKINIKVATNEEFYFDVASMEKLQTLEIEQDFKQGDKLALNLPVNLKLLTIDENMRPINNLQEMCPCLIKLHVSKIGSEVNPTNTWVQPYPQTLQHLKIPYGEIIDSDSNSVVSSVSGVSATSHISMAKGKKSVSDILSFIPRNLRMLQLIGNREFNYDMSLDFEDTDFVELSELEIKFATNLYLYGDLPVNLTKLTLNCMYIHEFNLNQLLDLQNLRELSLSSLKEIEDFSFDFPESLLKLEIIDCTAPGFFISASNLQELKISGQFCAILDDSNVSIPQSVKRLSFEGNFTNEFSPTLPAGLEVLDLGVNRINGIKHLPSSIKDLKFAINYLGHYSGDCFEFPVGLESLDLDCNGINEAWIKASNLKECVNLKRLNLALNSIRILELENFPKSLIQLDLFNNSIREIKGTFKDFTNLEEINVQSNDLGGFFETTNNLDTFFGENIKFIDFGCNHFTQENVKVLYDELVKYPKFMYLNVDKNVTPHVRDSIELWDGRIGWSRDTD</sequence>
<dbReference type="EMBL" id="GG692398">
    <property type="protein sequence ID" value="EER33150.1"/>
    <property type="molecule type" value="Genomic_DNA"/>
</dbReference>
<protein>
    <submittedName>
        <fullName evidence="3">Uncharacterized protein</fullName>
    </submittedName>
</protein>
<dbReference type="PANTHER" id="PTHR45712">
    <property type="entry name" value="AGAP008170-PA"/>
    <property type="match status" value="1"/>
</dbReference>
<dbReference type="InterPro" id="IPR032675">
    <property type="entry name" value="LRR_dom_sf"/>
</dbReference>
<keyword evidence="4" id="KW-1185">Reference proteome</keyword>
<dbReference type="Proteomes" id="UP000002037">
    <property type="component" value="Unassembled WGS sequence"/>
</dbReference>
<evidence type="ECO:0000256" key="2">
    <source>
        <dbReference type="ARBA" id="ARBA00022737"/>
    </source>
</evidence>
<dbReference type="KEGG" id="ctp:CTRG_03575"/>
<evidence type="ECO:0000313" key="3">
    <source>
        <dbReference type="EMBL" id="EER33150.1"/>
    </source>
</evidence>
<proteinExistence type="predicted"/>
<dbReference type="OrthoDB" id="676979at2759"/>
<evidence type="ECO:0000313" key="4">
    <source>
        <dbReference type="Proteomes" id="UP000002037"/>
    </source>
</evidence>
<evidence type="ECO:0000256" key="1">
    <source>
        <dbReference type="ARBA" id="ARBA00022614"/>
    </source>
</evidence>
<dbReference type="RefSeq" id="XP_002549278.1">
    <property type="nucleotide sequence ID" value="XM_002549232.1"/>
</dbReference>
<dbReference type="Gene3D" id="3.80.10.10">
    <property type="entry name" value="Ribonuclease Inhibitor"/>
    <property type="match status" value="2"/>
</dbReference>
<accession>C5MBY3</accession>
<dbReference type="VEuPathDB" id="FungiDB:CTRG_03575"/>
<reference evidence="3 4" key="1">
    <citation type="journal article" date="2009" name="Nature">
        <title>Evolution of pathogenicity and sexual reproduction in eight Candida genomes.</title>
        <authorList>
            <person name="Butler G."/>
            <person name="Rasmussen M.D."/>
            <person name="Lin M.F."/>
            <person name="Santos M.A."/>
            <person name="Sakthikumar S."/>
            <person name="Munro C.A."/>
            <person name="Rheinbay E."/>
            <person name="Grabherr M."/>
            <person name="Forche A."/>
            <person name="Reedy J.L."/>
            <person name="Agrafioti I."/>
            <person name="Arnaud M.B."/>
            <person name="Bates S."/>
            <person name="Brown A.J."/>
            <person name="Brunke S."/>
            <person name="Costanzo M.C."/>
            <person name="Fitzpatrick D.A."/>
            <person name="de Groot P.W."/>
            <person name="Harris D."/>
            <person name="Hoyer L.L."/>
            <person name="Hube B."/>
            <person name="Klis F.M."/>
            <person name="Kodira C."/>
            <person name="Lennard N."/>
            <person name="Logue M.E."/>
            <person name="Martin R."/>
            <person name="Neiman A.M."/>
            <person name="Nikolaou E."/>
            <person name="Quail M.A."/>
            <person name="Quinn J."/>
            <person name="Santos M.C."/>
            <person name="Schmitzberger F.F."/>
            <person name="Sherlock G."/>
            <person name="Shah P."/>
            <person name="Silverstein K.A."/>
            <person name="Skrzypek M.S."/>
            <person name="Soll D."/>
            <person name="Staggs R."/>
            <person name="Stansfield I."/>
            <person name="Stumpf M.P."/>
            <person name="Sudbery P.E."/>
            <person name="Srikantha T."/>
            <person name="Zeng Q."/>
            <person name="Berman J."/>
            <person name="Berriman M."/>
            <person name="Heitman J."/>
            <person name="Gow N.A."/>
            <person name="Lorenz M.C."/>
            <person name="Birren B.W."/>
            <person name="Kellis M."/>
            <person name="Cuomo C.A."/>
        </authorList>
    </citation>
    <scope>NUCLEOTIDE SEQUENCE [LARGE SCALE GENOMIC DNA]</scope>
    <source>
        <strain evidence="4">ATCC MYA-3404 / T1</strain>
    </source>
</reference>
<dbReference type="HOGENOM" id="CLU_021918_1_0_1"/>
<dbReference type="AlphaFoldDB" id="C5MBY3"/>
<dbReference type="PANTHER" id="PTHR45712:SF22">
    <property type="entry name" value="INSULIN-LIKE GROWTH FACTOR-BINDING PROTEIN COMPLEX ACID LABILE SUBUNIT"/>
    <property type="match status" value="1"/>
</dbReference>
<dbReference type="GeneID" id="8297430"/>
<gene>
    <name evidence="3" type="ORF">CTRG_03575</name>
</gene>
<dbReference type="SUPFAM" id="SSF52058">
    <property type="entry name" value="L domain-like"/>
    <property type="match status" value="1"/>
</dbReference>
<keyword evidence="2" id="KW-0677">Repeat</keyword>
<dbReference type="SUPFAM" id="SSF52047">
    <property type="entry name" value="RNI-like"/>
    <property type="match status" value="1"/>
</dbReference>
<keyword evidence="1" id="KW-0433">Leucine-rich repeat</keyword>
<organism evidence="3 4">
    <name type="scientific">Candida tropicalis (strain ATCC MYA-3404 / T1)</name>
    <name type="common">Yeast</name>
    <dbReference type="NCBI Taxonomy" id="294747"/>
    <lineage>
        <taxon>Eukaryota</taxon>
        <taxon>Fungi</taxon>
        <taxon>Dikarya</taxon>
        <taxon>Ascomycota</taxon>
        <taxon>Saccharomycotina</taxon>
        <taxon>Pichiomycetes</taxon>
        <taxon>Debaryomycetaceae</taxon>
        <taxon>Candida/Lodderomyces clade</taxon>
        <taxon>Candida</taxon>
    </lineage>
</organism>
<name>C5MBY3_CANTT</name>
<dbReference type="InterPro" id="IPR050333">
    <property type="entry name" value="SLRP"/>
</dbReference>